<dbReference type="InterPro" id="IPR005804">
    <property type="entry name" value="FA_desaturase_dom"/>
</dbReference>
<feature type="transmembrane region" description="Helical" evidence="12">
    <location>
        <begin position="94"/>
        <end position="112"/>
    </location>
</feature>
<dbReference type="RefSeq" id="WP_136395363.1">
    <property type="nucleotide sequence ID" value="NZ_SSND01000004.1"/>
</dbReference>
<gene>
    <name evidence="14" type="ORF">E7811_14380</name>
</gene>
<dbReference type="CDD" id="cd03512">
    <property type="entry name" value="Alkane-hydroxylase"/>
    <property type="match status" value="1"/>
</dbReference>
<feature type="transmembrane region" description="Helical" evidence="12">
    <location>
        <begin position="199"/>
        <end position="232"/>
    </location>
</feature>
<keyword evidence="4" id="KW-0997">Cell inner membrane</keyword>
<evidence type="ECO:0000256" key="3">
    <source>
        <dbReference type="ARBA" id="ARBA00022475"/>
    </source>
</evidence>
<reference evidence="14 15" key="1">
    <citation type="submission" date="2019-04" db="EMBL/GenBank/DDBJ databases">
        <title>Draft genome sequence of Gemmobacter aestuarii sp. nov.</title>
        <authorList>
            <person name="Hameed A."/>
            <person name="Lin S.-Y."/>
            <person name="Shahina M."/>
            <person name="Lai W.-A."/>
            <person name="Young C.-C."/>
        </authorList>
    </citation>
    <scope>NUCLEOTIDE SEQUENCE [LARGE SCALE GENOMIC DNA]</scope>
    <source>
        <strain evidence="14 15">CC-PW-75</strain>
    </source>
</reference>
<feature type="transmembrane region" description="Helical" evidence="12">
    <location>
        <begin position="307"/>
        <end position="325"/>
    </location>
</feature>
<keyword evidence="10 14" id="KW-0503">Monooxygenase</keyword>
<evidence type="ECO:0000256" key="4">
    <source>
        <dbReference type="ARBA" id="ARBA00022519"/>
    </source>
</evidence>
<dbReference type="Proteomes" id="UP000309450">
    <property type="component" value="Unassembled WGS sequence"/>
</dbReference>
<feature type="transmembrane region" description="Helical" evidence="12">
    <location>
        <begin position="59"/>
        <end position="82"/>
    </location>
</feature>
<evidence type="ECO:0000259" key="13">
    <source>
        <dbReference type="Pfam" id="PF00487"/>
    </source>
</evidence>
<proteinExistence type="inferred from homology"/>
<dbReference type="GO" id="GO:0006629">
    <property type="term" value="P:lipid metabolic process"/>
    <property type="evidence" value="ECO:0007669"/>
    <property type="project" value="InterPro"/>
</dbReference>
<keyword evidence="11 12" id="KW-0472">Membrane</keyword>
<dbReference type="EMBL" id="SSND01000004">
    <property type="protein sequence ID" value="THD82255.1"/>
    <property type="molecule type" value="Genomic_DNA"/>
</dbReference>
<accession>A0A4S3MKA9</accession>
<dbReference type="Pfam" id="PF00487">
    <property type="entry name" value="FA_desaturase"/>
    <property type="match status" value="1"/>
</dbReference>
<dbReference type="OrthoDB" id="4759734at2"/>
<comment type="similarity">
    <text evidence="2">Belongs to the fatty acid desaturase type 1 family. AlkB subfamily.</text>
</comment>
<evidence type="ECO:0000256" key="7">
    <source>
        <dbReference type="ARBA" id="ARBA00022989"/>
    </source>
</evidence>
<evidence type="ECO:0000256" key="2">
    <source>
        <dbReference type="ARBA" id="ARBA00010823"/>
    </source>
</evidence>
<dbReference type="AlphaFoldDB" id="A0A4S3MKA9"/>
<evidence type="ECO:0000313" key="15">
    <source>
        <dbReference type="Proteomes" id="UP000309450"/>
    </source>
</evidence>
<keyword evidence="8" id="KW-0560">Oxidoreductase</keyword>
<evidence type="ECO:0000256" key="1">
    <source>
        <dbReference type="ARBA" id="ARBA00004429"/>
    </source>
</evidence>
<evidence type="ECO:0000256" key="12">
    <source>
        <dbReference type="SAM" id="Phobius"/>
    </source>
</evidence>
<dbReference type="InterPro" id="IPR033885">
    <property type="entry name" value="AlkB/XylM"/>
</dbReference>
<evidence type="ECO:0000256" key="8">
    <source>
        <dbReference type="ARBA" id="ARBA00023002"/>
    </source>
</evidence>
<dbReference type="GO" id="GO:0004497">
    <property type="term" value="F:monooxygenase activity"/>
    <property type="evidence" value="ECO:0007669"/>
    <property type="project" value="UniProtKB-KW"/>
</dbReference>
<name>A0A4S3MKA9_9RHOB</name>
<keyword evidence="7 12" id="KW-1133">Transmembrane helix</keyword>
<keyword evidence="6" id="KW-0479">Metal-binding</keyword>
<evidence type="ECO:0000256" key="9">
    <source>
        <dbReference type="ARBA" id="ARBA00023004"/>
    </source>
</evidence>
<keyword evidence="9" id="KW-0408">Iron</keyword>
<evidence type="ECO:0000256" key="11">
    <source>
        <dbReference type="ARBA" id="ARBA00023136"/>
    </source>
</evidence>
<evidence type="ECO:0000256" key="5">
    <source>
        <dbReference type="ARBA" id="ARBA00022692"/>
    </source>
</evidence>
<evidence type="ECO:0000313" key="14">
    <source>
        <dbReference type="EMBL" id="THD82255.1"/>
    </source>
</evidence>
<comment type="subcellular location">
    <subcellularLocation>
        <location evidence="1">Cell inner membrane</location>
        <topology evidence="1">Multi-pass membrane protein</topology>
    </subcellularLocation>
</comment>
<feature type="domain" description="Fatty acid desaturase" evidence="13">
    <location>
        <begin position="95"/>
        <end position="298"/>
    </location>
</feature>
<dbReference type="PANTHER" id="PTHR38674:SF1">
    <property type="entry name" value="ALKANE 1-MONOOXYGENASE 1"/>
    <property type="match status" value="1"/>
</dbReference>
<keyword evidence="15" id="KW-1185">Reference proteome</keyword>
<evidence type="ECO:0000256" key="6">
    <source>
        <dbReference type="ARBA" id="ARBA00022723"/>
    </source>
</evidence>
<comment type="caution">
    <text evidence="14">The sequence shown here is derived from an EMBL/GenBank/DDBJ whole genome shotgun (WGS) entry which is preliminary data.</text>
</comment>
<evidence type="ECO:0000256" key="10">
    <source>
        <dbReference type="ARBA" id="ARBA00023033"/>
    </source>
</evidence>
<keyword evidence="5 12" id="KW-0812">Transmembrane</keyword>
<dbReference type="GO" id="GO:0005886">
    <property type="term" value="C:plasma membrane"/>
    <property type="evidence" value="ECO:0007669"/>
    <property type="project" value="UniProtKB-SubCell"/>
</dbReference>
<dbReference type="PANTHER" id="PTHR38674">
    <property type="entry name" value="ALKANE 1-MONOOXYGENASE 1"/>
    <property type="match status" value="1"/>
</dbReference>
<protein>
    <submittedName>
        <fullName evidence="14">Alkane 1-monooxygenase</fullName>
    </submittedName>
</protein>
<sequence length="340" mass="36992">MALFAVASLTPLPLLVAGVLWGGPWVLGGLVYVGLFALLMDQAIPHVAPDAPEGAEFPVADALLVLLGLAHLAAFPLAVWGIAGDSGLTGGERVALFFGWGMFFGQISNPMAHELIHRGDRWLFRLGMAVYTSMLFGHHTSAHRHVHHRHAATDADPNSARRGESFWRFLPRAWIGSFRAGLGAENALRAKGARGLHPYAIYIGGGLAALALGAVLAGGAGVLAWAGLALYASSQLMLSDYVQHYGLRRAMLPNGKPEPVDDRHSWNAPHWFTSGMMLNAPRHSDHHAHPARPYPALRLPPPDRAPWLPYPLPFCAGVALIPPLWRRMMHPRLKRWETKA</sequence>
<keyword evidence="3" id="KW-1003">Cell membrane</keyword>
<organism evidence="14 15">
    <name type="scientific">Aliigemmobacter aestuarii</name>
    <dbReference type="NCBI Taxonomy" id="1445661"/>
    <lineage>
        <taxon>Bacteria</taxon>
        <taxon>Pseudomonadati</taxon>
        <taxon>Pseudomonadota</taxon>
        <taxon>Alphaproteobacteria</taxon>
        <taxon>Rhodobacterales</taxon>
        <taxon>Paracoccaceae</taxon>
        <taxon>Aliigemmobacter</taxon>
    </lineage>
</organism>
<dbReference type="GO" id="GO:0046872">
    <property type="term" value="F:metal ion binding"/>
    <property type="evidence" value="ECO:0007669"/>
    <property type="project" value="UniProtKB-KW"/>
</dbReference>